<accession>A0A2T2YC42</accession>
<dbReference type="AlphaFoldDB" id="A0A2T2YC42"/>
<feature type="transmembrane region" description="Helical" evidence="5">
    <location>
        <begin position="344"/>
        <end position="368"/>
    </location>
</feature>
<feature type="transmembrane region" description="Helical" evidence="5">
    <location>
        <begin position="147"/>
        <end position="166"/>
    </location>
</feature>
<dbReference type="PANTHER" id="PTHR23531">
    <property type="entry name" value="QUINOLENE RESISTANCE PROTEIN NORA"/>
    <property type="match status" value="1"/>
</dbReference>
<dbReference type="InterPro" id="IPR011701">
    <property type="entry name" value="MFS"/>
</dbReference>
<proteinExistence type="predicted"/>
<keyword evidence="2 5" id="KW-0812">Transmembrane</keyword>
<feature type="domain" description="Major facilitator superfamily (MFS) profile" evidence="6">
    <location>
        <begin position="24"/>
        <end position="400"/>
    </location>
</feature>
<dbReference type="InterPro" id="IPR005828">
    <property type="entry name" value="MFS_sugar_transport-like"/>
</dbReference>
<feature type="transmembrane region" description="Helical" evidence="5">
    <location>
        <begin position="257"/>
        <end position="274"/>
    </location>
</feature>
<dbReference type="EMBL" id="PYFT01000001">
    <property type="protein sequence ID" value="PSR53091.1"/>
    <property type="molecule type" value="Genomic_DNA"/>
</dbReference>
<evidence type="ECO:0000256" key="3">
    <source>
        <dbReference type="ARBA" id="ARBA00022989"/>
    </source>
</evidence>
<feature type="transmembrane region" description="Helical" evidence="5">
    <location>
        <begin position="172"/>
        <end position="193"/>
    </location>
</feature>
<sequence>MENVNTPSSTEYESKSLKSTYTLQFWLLCLCSFLFMAGHYMILPELPAYLSSMGGGDYKGYIIGLFTVTAAISRPFSGRLADKIGRIPVIVLGTGVCCACALVYPFVGSVAAFLFLRLIHGFSMGFQPTGTSAYVADIAPENRRGEAIGLFGLLGSLGIAFGPVIGSTVAQQFSLTTMFYLSSVCSLVSVLLLSKMRETVAVPVPFAFSLLKIKVKELFEPRVWIPASILFLIMFPNGMVLTLIPDFSQFLGLSNKGVYFTFFTGASLATRYLAGRASDKYGRVPVLRCSLLILILAMMVTALATSPGILIVAAILYGITSGISSPTLYAWTVDLSRDQQRGRAMATAYFAVEAGVGAGALLAGWAFANQARNIPTVFWLATLFGFSAFLFLLLVAKSNRLK</sequence>
<reference evidence="7 8" key="1">
    <citation type="submission" date="2018-03" db="EMBL/GenBank/DDBJ databases">
        <title>Adhaeribacter sp. HMF7605 Genome sequencing and assembly.</title>
        <authorList>
            <person name="Kang H."/>
            <person name="Kang J."/>
            <person name="Cha I."/>
            <person name="Kim H."/>
            <person name="Joh K."/>
        </authorList>
    </citation>
    <scope>NUCLEOTIDE SEQUENCE [LARGE SCALE GENOMIC DNA]</scope>
    <source>
        <strain evidence="7 8">HMF7605</strain>
    </source>
</reference>
<evidence type="ECO:0000313" key="8">
    <source>
        <dbReference type="Proteomes" id="UP000240357"/>
    </source>
</evidence>
<feature type="transmembrane region" description="Helical" evidence="5">
    <location>
        <begin position="223"/>
        <end position="245"/>
    </location>
</feature>
<dbReference type="RefSeq" id="WP_106927372.1">
    <property type="nucleotide sequence ID" value="NZ_PYFT01000001.1"/>
</dbReference>
<comment type="caution">
    <text evidence="7">The sequence shown here is derived from an EMBL/GenBank/DDBJ whole genome shotgun (WGS) entry which is preliminary data.</text>
</comment>
<feature type="transmembrane region" description="Helical" evidence="5">
    <location>
        <begin position="89"/>
        <end position="107"/>
    </location>
</feature>
<dbReference type="Proteomes" id="UP000240357">
    <property type="component" value="Unassembled WGS sequence"/>
</dbReference>
<dbReference type="SUPFAM" id="SSF103473">
    <property type="entry name" value="MFS general substrate transporter"/>
    <property type="match status" value="1"/>
</dbReference>
<feature type="transmembrane region" description="Helical" evidence="5">
    <location>
        <begin position="113"/>
        <end position="135"/>
    </location>
</feature>
<gene>
    <name evidence="7" type="ORF">AHMF7605_05900</name>
</gene>
<dbReference type="OrthoDB" id="9812221at2"/>
<organism evidence="7 8">
    <name type="scientific">Adhaeribacter arboris</name>
    <dbReference type="NCBI Taxonomy" id="2072846"/>
    <lineage>
        <taxon>Bacteria</taxon>
        <taxon>Pseudomonadati</taxon>
        <taxon>Bacteroidota</taxon>
        <taxon>Cytophagia</taxon>
        <taxon>Cytophagales</taxon>
        <taxon>Hymenobacteraceae</taxon>
        <taxon>Adhaeribacter</taxon>
    </lineage>
</organism>
<evidence type="ECO:0000313" key="7">
    <source>
        <dbReference type="EMBL" id="PSR53091.1"/>
    </source>
</evidence>
<evidence type="ECO:0000256" key="4">
    <source>
        <dbReference type="ARBA" id="ARBA00023136"/>
    </source>
</evidence>
<evidence type="ECO:0000256" key="5">
    <source>
        <dbReference type="SAM" id="Phobius"/>
    </source>
</evidence>
<keyword evidence="4 5" id="KW-0472">Membrane</keyword>
<dbReference type="PROSITE" id="PS50850">
    <property type="entry name" value="MFS"/>
    <property type="match status" value="1"/>
</dbReference>
<comment type="subcellular location">
    <subcellularLocation>
        <location evidence="1">Membrane</location>
    </subcellularLocation>
</comment>
<dbReference type="Gene3D" id="1.20.1250.20">
    <property type="entry name" value="MFS general substrate transporter like domains"/>
    <property type="match status" value="2"/>
</dbReference>
<feature type="transmembrane region" description="Helical" evidence="5">
    <location>
        <begin position="374"/>
        <end position="396"/>
    </location>
</feature>
<feature type="transmembrane region" description="Helical" evidence="5">
    <location>
        <begin position="286"/>
        <end position="304"/>
    </location>
</feature>
<evidence type="ECO:0000259" key="6">
    <source>
        <dbReference type="PROSITE" id="PS50850"/>
    </source>
</evidence>
<feature type="transmembrane region" description="Helical" evidence="5">
    <location>
        <begin position="21"/>
        <end position="43"/>
    </location>
</feature>
<evidence type="ECO:0000256" key="2">
    <source>
        <dbReference type="ARBA" id="ARBA00022692"/>
    </source>
</evidence>
<dbReference type="GO" id="GO:0022857">
    <property type="term" value="F:transmembrane transporter activity"/>
    <property type="evidence" value="ECO:0007669"/>
    <property type="project" value="InterPro"/>
</dbReference>
<keyword evidence="8" id="KW-1185">Reference proteome</keyword>
<dbReference type="InterPro" id="IPR052714">
    <property type="entry name" value="MFS_Exporter"/>
</dbReference>
<dbReference type="CDD" id="cd17489">
    <property type="entry name" value="MFS_YfcJ_like"/>
    <property type="match status" value="1"/>
</dbReference>
<dbReference type="InterPro" id="IPR020846">
    <property type="entry name" value="MFS_dom"/>
</dbReference>
<feature type="transmembrane region" description="Helical" evidence="5">
    <location>
        <begin position="310"/>
        <end position="332"/>
    </location>
</feature>
<protein>
    <submittedName>
        <fullName evidence="7">MFS transporter</fullName>
    </submittedName>
</protein>
<dbReference type="PANTHER" id="PTHR23531:SF1">
    <property type="entry name" value="QUINOLENE RESISTANCE PROTEIN NORA"/>
    <property type="match status" value="1"/>
</dbReference>
<keyword evidence="3 5" id="KW-1133">Transmembrane helix</keyword>
<dbReference type="InterPro" id="IPR036259">
    <property type="entry name" value="MFS_trans_sf"/>
</dbReference>
<name>A0A2T2YC42_9BACT</name>
<dbReference type="GO" id="GO:0016020">
    <property type="term" value="C:membrane"/>
    <property type="evidence" value="ECO:0007669"/>
    <property type="project" value="UniProtKB-SubCell"/>
</dbReference>
<dbReference type="Pfam" id="PF07690">
    <property type="entry name" value="MFS_1"/>
    <property type="match status" value="1"/>
</dbReference>
<evidence type="ECO:0000256" key="1">
    <source>
        <dbReference type="ARBA" id="ARBA00004370"/>
    </source>
</evidence>
<dbReference type="Pfam" id="PF00083">
    <property type="entry name" value="Sugar_tr"/>
    <property type="match status" value="1"/>
</dbReference>
<feature type="transmembrane region" description="Helical" evidence="5">
    <location>
        <begin position="58"/>
        <end position="77"/>
    </location>
</feature>